<dbReference type="GO" id="GO:0008270">
    <property type="term" value="F:zinc ion binding"/>
    <property type="evidence" value="ECO:0007669"/>
    <property type="project" value="InterPro"/>
</dbReference>
<organism evidence="9 10">
    <name type="scientific">Rhodocollybia butyracea</name>
    <dbReference type="NCBI Taxonomy" id="206335"/>
    <lineage>
        <taxon>Eukaryota</taxon>
        <taxon>Fungi</taxon>
        <taxon>Dikarya</taxon>
        <taxon>Basidiomycota</taxon>
        <taxon>Agaricomycotina</taxon>
        <taxon>Agaricomycetes</taxon>
        <taxon>Agaricomycetidae</taxon>
        <taxon>Agaricales</taxon>
        <taxon>Marasmiineae</taxon>
        <taxon>Omphalotaceae</taxon>
        <taxon>Rhodocollybia</taxon>
    </lineage>
</organism>
<evidence type="ECO:0000256" key="7">
    <source>
        <dbReference type="ARBA" id="ARBA00023242"/>
    </source>
</evidence>
<evidence type="ECO:0000256" key="2">
    <source>
        <dbReference type="ARBA" id="ARBA00022723"/>
    </source>
</evidence>
<keyword evidence="5" id="KW-0238">DNA-binding</keyword>
<name>A0A9P5PYG9_9AGAR</name>
<evidence type="ECO:0000256" key="5">
    <source>
        <dbReference type="ARBA" id="ARBA00023125"/>
    </source>
</evidence>
<dbReference type="SMART" id="SM00066">
    <property type="entry name" value="GAL4"/>
    <property type="match status" value="1"/>
</dbReference>
<dbReference type="AlphaFoldDB" id="A0A9P5PYG9"/>
<dbReference type="OrthoDB" id="2595934at2759"/>
<feature type="domain" description="Zn(2)-C6 fungal-type" evidence="8">
    <location>
        <begin position="19"/>
        <end position="56"/>
    </location>
</feature>
<dbReference type="PANTHER" id="PTHR31845:SF34">
    <property type="entry name" value="TRANSCRIPTIONAL ACTIVATOR OF PROTEASES PRTT"/>
    <property type="match status" value="1"/>
</dbReference>
<dbReference type="GO" id="GO:0005634">
    <property type="term" value="C:nucleus"/>
    <property type="evidence" value="ECO:0007669"/>
    <property type="project" value="UniProtKB-SubCell"/>
</dbReference>
<dbReference type="EMBL" id="JADNRY010000030">
    <property type="protein sequence ID" value="KAF9071726.1"/>
    <property type="molecule type" value="Genomic_DNA"/>
</dbReference>
<dbReference type="InterPro" id="IPR036864">
    <property type="entry name" value="Zn2-C6_fun-type_DNA-bd_sf"/>
</dbReference>
<dbReference type="CDD" id="cd00067">
    <property type="entry name" value="GAL4"/>
    <property type="match status" value="1"/>
</dbReference>
<dbReference type="GO" id="GO:0000981">
    <property type="term" value="F:DNA-binding transcription factor activity, RNA polymerase II-specific"/>
    <property type="evidence" value="ECO:0007669"/>
    <property type="project" value="InterPro"/>
</dbReference>
<keyword evidence="10" id="KW-1185">Reference proteome</keyword>
<keyword evidence="3" id="KW-0862">Zinc</keyword>
<evidence type="ECO:0000313" key="10">
    <source>
        <dbReference type="Proteomes" id="UP000772434"/>
    </source>
</evidence>
<dbReference type="PANTHER" id="PTHR31845">
    <property type="entry name" value="FINGER DOMAIN PROTEIN, PUTATIVE-RELATED"/>
    <property type="match status" value="1"/>
</dbReference>
<gene>
    <name evidence="9" type="ORF">BDP27DRAFT_499018</name>
</gene>
<dbReference type="PROSITE" id="PS50048">
    <property type="entry name" value="ZN2_CY6_FUNGAL_2"/>
    <property type="match status" value="1"/>
</dbReference>
<keyword evidence="7" id="KW-0539">Nucleus</keyword>
<keyword evidence="4" id="KW-0805">Transcription regulation</keyword>
<comment type="subcellular location">
    <subcellularLocation>
        <location evidence="1">Nucleus</location>
    </subcellularLocation>
</comment>
<comment type="caution">
    <text evidence="9">The sequence shown here is derived from an EMBL/GenBank/DDBJ whole genome shotgun (WGS) entry which is preliminary data.</text>
</comment>
<sequence>MTSKSVPSRAPRRSRAVQACTSCRKNKARCELLEDIRTIEILRCHRCKTLKLKCSYQDADRKTLRLGRRTGISQAWEQLVDLADGTSMLTPTIRTSNSSPQSVNGESRVGQASLDINVLPQAIWKYKRISHNQWRYAGDGTDDSDRYPWSTPMVASHEISAAYHAQMYGWPHENLKRKDRESLNEILNQSQMDELLRLFHEQYLPWLGFSIVQCDKFPLLDLVCCTIASRHLSRSPLSVLADRLLYATEHAISQIILYPPPAYVLESIQALVLISIWAPIPMFNSSPPQEGWRDSHLLLSSAVSLATKIGLDQAPERYSHLRKMREQGMEVDEKQFKDAANLARLWVSLTNAESLSCIGTSRTSFSHRGSAYLECFSCSMTESISNDSAEAKDIRLRIFADTLSATEVGLASQIDSIDDFEIWHHQVSDSLQRIDSCGRILLPLGVVLDFDQVYFRTQRLVSQCCRLLVFWDIIQTGRMLSIKGRHNSRSHSNVFTDVFTPWGRDSFELSEEIFVSLLDLLEKTEHNLTRNASASDDTSPVSASSIYTAPDHLFNLLEVAGILLVAFKFTIHHTQKINLLRSSDVLLERVIVHFRKLEAPREHPAAKCADLFAGLLSLWRDRENIMAPQAAGKEEFCNEQMGNYQADESINSILATPTHEILTNTTDIPAQSDTDMPTFDISATGDIDINAWFNSAVFQDDQLWQNVFMQQLPSGHDSNGMGTHSGLDS</sequence>
<protein>
    <recommendedName>
        <fullName evidence="8">Zn(2)-C6 fungal-type domain-containing protein</fullName>
    </recommendedName>
</protein>
<evidence type="ECO:0000313" key="9">
    <source>
        <dbReference type="EMBL" id="KAF9071726.1"/>
    </source>
</evidence>
<dbReference type="Gene3D" id="4.10.240.10">
    <property type="entry name" value="Zn(2)-C6 fungal-type DNA-binding domain"/>
    <property type="match status" value="1"/>
</dbReference>
<evidence type="ECO:0000256" key="1">
    <source>
        <dbReference type="ARBA" id="ARBA00004123"/>
    </source>
</evidence>
<dbReference type="InterPro" id="IPR051089">
    <property type="entry name" value="prtT"/>
</dbReference>
<evidence type="ECO:0000256" key="3">
    <source>
        <dbReference type="ARBA" id="ARBA00022833"/>
    </source>
</evidence>
<evidence type="ECO:0000256" key="4">
    <source>
        <dbReference type="ARBA" id="ARBA00023015"/>
    </source>
</evidence>
<keyword evidence="6" id="KW-0804">Transcription</keyword>
<keyword evidence="2" id="KW-0479">Metal-binding</keyword>
<dbReference type="SUPFAM" id="SSF57701">
    <property type="entry name" value="Zn2/Cys6 DNA-binding domain"/>
    <property type="match status" value="1"/>
</dbReference>
<accession>A0A9P5PYG9</accession>
<evidence type="ECO:0000259" key="8">
    <source>
        <dbReference type="PROSITE" id="PS50048"/>
    </source>
</evidence>
<dbReference type="Proteomes" id="UP000772434">
    <property type="component" value="Unassembled WGS sequence"/>
</dbReference>
<evidence type="ECO:0000256" key="6">
    <source>
        <dbReference type="ARBA" id="ARBA00023163"/>
    </source>
</evidence>
<dbReference type="InterPro" id="IPR001138">
    <property type="entry name" value="Zn2Cys6_DnaBD"/>
</dbReference>
<proteinExistence type="predicted"/>
<reference evidence="9" key="1">
    <citation type="submission" date="2020-11" db="EMBL/GenBank/DDBJ databases">
        <authorList>
            <consortium name="DOE Joint Genome Institute"/>
            <person name="Ahrendt S."/>
            <person name="Riley R."/>
            <person name="Andreopoulos W."/>
            <person name="Labutti K."/>
            <person name="Pangilinan J."/>
            <person name="Ruiz-Duenas F.J."/>
            <person name="Barrasa J.M."/>
            <person name="Sanchez-Garcia M."/>
            <person name="Camarero S."/>
            <person name="Miyauchi S."/>
            <person name="Serrano A."/>
            <person name="Linde D."/>
            <person name="Babiker R."/>
            <person name="Drula E."/>
            <person name="Ayuso-Fernandez I."/>
            <person name="Pacheco R."/>
            <person name="Padilla G."/>
            <person name="Ferreira P."/>
            <person name="Barriuso J."/>
            <person name="Kellner H."/>
            <person name="Castanera R."/>
            <person name="Alfaro M."/>
            <person name="Ramirez L."/>
            <person name="Pisabarro A.G."/>
            <person name="Kuo A."/>
            <person name="Tritt A."/>
            <person name="Lipzen A."/>
            <person name="He G."/>
            <person name="Yan M."/>
            <person name="Ng V."/>
            <person name="Cullen D."/>
            <person name="Martin F."/>
            <person name="Rosso M.-N."/>
            <person name="Henrissat B."/>
            <person name="Hibbett D."/>
            <person name="Martinez A.T."/>
            <person name="Grigoriev I.V."/>
        </authorList>
    </citation>
    <scope>NUCLEOTIDE SEQUENCE</scope>
    <source>
        <strain evidence="9">AH 40177</strain>
    </source>
</reference>
<dbReference type="GO" id="GO:0000976">
    <property type="term" value="F:transcription cis-regulatory region binding"/>
    <property type="evidence" value="ECO:0007669"/>
    <property type="project" value="TreeGrafter"/>
</dbReference>
<dbReference type="CDD" id="cd12148">
    <property type="entry name" value="fungal_TF_MHR"/>
    <property type="match status" value="1"/>
</dbReference>